<reference evidence="1 2" key="1">
    <citation type="submission" date="2015-09" db="EMBL/GenBank/DDBJ databases">
        <authorList>
            <consortium name="Pathogen Informatics"/>
        </authorList>
    </citation>
    <scope>NUCLEOTIDE SEQUENCE [LARGE SCALE GENOMIC DNA]</scope>
    <source>
        <strain evidence="1 2">2789STDY5834968</strain>
    </source>
</reference>
<organism evidence="1 2">
    <name type="scientific">Agathobacter rectalis</name>
    <dbReference type="NCBI Taxonomy" id="39491"/>
    <lineage>
        <taxon>Bacteria</taxon>
        <taxon>Bacillati</taxon>
        <taxon>Bacillota</taxon>
        <taxon>Clostridia</taxon>
        <taxon>Lachnospirales</taxon>
        <taxon>Lachnospiraceae</taxon>
        <taxon>Agathobacter</taxon>
    </lineage>
</organism>
<gene>
    <name evidence="1" type="ORF">ERS852580_01649</name>
</gene>
<protein>
    <submittedName>
        <fullName evidence="1">Uncharacterized protein</fullName>
    </submittedName>
</protein>
<accession>A0A173TK61</accession>
<dbReference type="Proteomes" id="UP000095673">
    <property type="component" value="Unassembled WGS sequence"/>
</dbReference>
<dbReference type="EMBL" id="CYXM01000007">
    <property type="protein sequence ID" value="CUN03101.1"/>
    <property type="molecule type" value="Genomic_DNA"/>
</dbReference>
<proteinExistence type="predicted"/>
<sequence length="38" mass="4511">MLIELTDEKLMQCDGGKTPYQLTVEALRKWLELMNSRR</sequence>
<dbReference type="AlphaFoldDB" id="A0A173TK61"/>
<evidence type="ECO:0000313" key="2">
    <source>
        <dbReference type="Proteomes" id="UP000095673"/>
    </source>
</evidence>
<evidence type="ECO:0000313" key="1">
    <source>
        <dbReference type="EMBL" id="CUN03101.1"/>
    </source>
</evidence>
<name>A0A173TK61_9FIRM</name>